<keyword evidence="7" id="KW-0067">ATP-binding</keyword>
<proteinExistence type="predicted"/>
<reference evidence="12" key="1">
    <citation type="submission" date="2021-01" db="EMBL/GenBank/DDBJ databases">
        <title>Whole genome shotgun sequence of Actinocatenispora rupis NBRC 107355.</title>
        <authorList>
            <person name="Komaki H."/>
            <person name="Tamura T."/>
        </authorList>
    </citation>
    <scope>NUCLEOTIDE SEQUENCE</scope>
    <source>
        <strain evidence="12">NBRC 107355</strain>
    </source>
</reference>
<keyword evidence="10" id="KW-1133">Transmembrane helix</keyword>
<keyword evidence="10" id="KW-0812">Transmembrane</keyword>
<evidence type="ECO:0000256" key="3">
    <source>
        <dbReference type="ARBA" id="ARBA00022553"/>
    </source>
</evidence>
<evidence type="ECO:0000256" key="5">
    <source>
        <dbReference type="ARBA" id="ARBA00022741"/>
    </source>
</evidence>
<dbReference type="GO" id="GO:0016020">
    <property type="term" value="C:membrane"/>
    <property type="evidence" value="ECO:0007669"/>
    <property type="project" value="InterPro"/>
</dbReference>
<dbReference type="GO" id="GO:0046983">
    <property type="term" value="F:protein dimerization activity"/>
    <property type="evidence" value="ECO:0007669"/>
    <property type="project" value="InterPro"/>
</dbReference>
<evidence type="ECO:0000256" key="7">
    <source>
        <dbReference type="ARBA" id="ARBA00022840"/>
    </source>
</evidence>
<feature type="domain" description="Histidine kinase/HSP90-like ATPase" evidence="11">
    <location>
        <begin position="322"/>
        <end position="414"/>
    </location>
</feature>
<evidence type="ECO:0000256" key="9">
    <source>
        <dbReference type="SAM" id="MobiDB-lite"/>
    </source>
</evidence>
<dbReference type="SMART" id="SM00387">
    <property type="entry name" value="HATPase_c"/>
    <property type="match status" value="1"/>
</dbReference>
<dbReference type="InterPro" id="IPR055558">
    <property type="entry name" value="DUF7134"/>
</dbReference>
<dbReference type="PANTHER" id="PTHR24421:SF10">
    <property type="entry name" value="NITRATE_NITRITE SENSOR PROTEIN NARQ"/>
    <property type="match status" value="1"/>
</dbReference>
<gene>
    <name evidence="12" type="ORF">Aru02nite_61680</name>
</gene>
<evidence type="ECO:0000256" key="10">
    <source>
        <dbReference type="SAM" id="Phobius"/>
    </source>
</evidence>
<dbReference type="InterPro" id="IPR011712">
    <property type="entry name" value="Sig_transdc_His_kin_sub3_dim/P"/>
</dbReference>
<feature type="transmembrane region" description="Helical" evidence="10">
    <location>
        <begin position="149"/>
        <end position="168"/>
    </location>
</feature>
<evidence type="ECO:0000313" key="13">
    <source>
        <dbReference type="Proteomes" id="UP000612808"/>
    </source>
</evidence>
<dbReference type="GO" id="GO:0000155">
    <property type="term" value="F:phosphorelay sensor kinase activity"/>
    <property type="evidence" value="ECO:0007669"/>
    <property type="project" value="InterPro"/>
</dbReference>
<sequence length="419" mass="43039">MAGRIGAGDDPAYSHGPSSPGPIPAPSPAGTFRDVDEREPRSLLRRRLSRTELILLDVAAALAYTVVVVLPAFGPSPPGPVWAVCLVAAGAGLPVALRRLFPLPVFVLVCTVSVVGAGLGLLGDPLLAAAFAVYPVAVARPRRRREPTVVIGVLSGLLVLVAVVSGPATAGGPGILVAGCALLGCSWTIGRAVRERRAASAVAAERLAERAAAEERLRIARELHDVVSHTLSLIGVKAAVANHVADSRPDEVRDALRVIESTSGQALTEMRHMLGLLRSPESPDEPRPVPGLAGLDALAAGATDAGVTVETTVRGTDGLPGDVARAVYRIVQEAVTNVVRHAAPARCTVLVAATADGVRVEVADDGTRPVRTGHRPGHGLLGMRERVAMHGGTMTAGPRPGGGFTVTAHLPVPAAEGAR</sequence>
<dbReference type="Gene3D" id="3.30.565.10">
    <property type="entry name" value="Histidine kinase-like ATPase, C-terminal domain"/>
    <property type="match status" value="1"/>
</dbReference>
<keyword evidence="8" id="KW-0902">Two-component regulatory system</keyword>
<keyword evidence="13" id="KW-1185">Reference proteome</keyword>
<organism evidence="12 13">
    <name type="scientific">Actinocatenispora rupis</name>
    <dbReference type="NCBI Taxonomy" id="519421"/>
    <lineage>
        <taxon>Bacteria</taxon>
        <taxon>Bacillati</taxon>
        <taxon>Actinomycetota</taxon>
        <taxon>Actinomycetes</taxon>
        <taxon>Micromonosporales</taxon>
        <taxon>Micromonosporaceae</taxon>
        <taxon>Actinocatenispora</taxon>
    </lineage>
</organism>
<evidence type="ECO:0000256" key="4">
    <source>
        <dbReference type="ARBA" id="ARBA00022679"/>
    </source>
</evidence>
<accession>A0A8J3JEL0</accession>
<keyword evidence="3" id="KW-0597">Phosphoprotein</keyword>
<evidence type="ECO:0000256" key="2">
    <source>
        <dbReference type="ARBA" id="ARBA00012438"/>
    </source>
</evidence>
<dbReference type="PANTHER" id="PTHR24421">
    <property type="entry name" value="NITRATE/NITRITE SENSOR PROTEIN NARX-RELATED"/>
    <property type="match status" value="1"/>
</dbReference>
<comment type="caution">
    <text evidence="12">The sequence shown here is derived from an EMBL/GenBank/DDBJ whole genome shotgun (WGS) entry which is preliminary data.</text>
</comment>
<comment type="catalytic activity">
    <reaction evidence="1">
        <text>ATP + protein L-histidine = ADP + protein N-phospho-L-histidine.</text>
        <dbReference type="EC" id="2.7.13.3"/>
    </reaction>
</comment>
<dbReference type="Gene3D" id="1.20.5.1930">
    <property type="match status" value="1"/>
</dbReference>
<dbReference type="EMBL" id="BOMB01000040">
    <property type="protein sequence ID" value="GID15279.1"/>
    <property type="molecule type" value="Genomic_DNA"/>
</dbReference>
<evidence type="ECO:0000313" key="12">
    <source>
        <dbReference type="EMBL" id="GID15279.1"/>
    </source>
</evidence>
<keyword evidence="5" id="KW-0547">Nucleotide-binding</keyword>
<dbReference type="InterPro" id="IPR050482">
    <property type="entry name" value="Sensor_HK_TwoCompSys"/>
</dbReference>
<protein>
    <recommendedName>
        <fullName evidence="2">histidine kinase</fullName>
        <ecNumber evidence="2">2.7.13.3</ecNumber>
    </recommendedName>
</protein>
<dbReference type="Proteomes" id="UP000612808">
    <property type="component" value="Unassembled WGS sequence"/>
</dbReference>
<dbReference type="AlphaFoldDB" id="A0A8J3JEL0"/>
<dbReference type="Pfam" id="PF02518">
    <property type="entry name" value="HATPase_c"/>
    <property type="match status" value="1"/>
</dbReference>
<keyword evidence="6" id="KW-0418">Kinase</keyword>
<keyword evidence="10" id="KW-0472">Membrane</keyword>
<evidence type="ECO:0000256" key="1">
    <source>
        <dbReference type="ARBA" id="ARBA00000085"/>
    </source>
</evidence>
<feature type="transmembrane region" description="Helical" evidence="10">
    <location>
        <begin position="53"/>
        <end position="73"/>
    </location>
</feature>
<dbReference type="InterPro" id="IPR003594">
    <property type="entry name" value="HATPase_dom"/>
</dbReference>
<dbReference type="InterPro" id="IPR036890">
    <property type="entry name" value="HATPase_C_sf"/>
</dbReference>
<evidence type="ECO:0000256" key="8">
    <source>
        <dbReference type="ARBA" id="ARBA00023012"/>
    </source>
</evidence>
<evidence type="ECO:0000256" key="6">
    <source>
        <dbReference type="ARBA" id="ARBA00022777"/>
    </source>
</evidence>
<dbReference type="Pfam" id="PF07730">
    <property type="entry name" value="HisKA_3"/>
    <property type="match status" value="1"/>
</dbReference>
<dbReference type="Pfam" id="PF23539">
    <property type="entry name" value="DUF7134"/>
    <property type="match status" value="1"/>
</dbReference>
<name>A0A8J3JEL0_9ACTN</name>
<evidence type="ECO:0000259" key="11">
    <source>
        <dbReference type="SMART" id="SM00387"/>
    </source>
</evidence>
<feature type="transmembrane region" description="Helical" evidence="10">
    <location>
        <begin position="103"/>
        <end position="120"/>
    </location>
</feature>
<dbReference type="EC" id="2.7.13.3" evidence="2"/>
<dbReference type="CDD" id="cd16917">
    <property type="entry name" value="HATPase_UhpB-NarQ-NarX-like"/>
    <property type="match status" value="1"/>
</dbReference>
<feature type="region of interest" description="Disordered" evidence="9">
    <location>
        <begin position="1"/>
        <end position="38"/>
    </location>
</feature>
<dbReference type="SUPFAM" id="SSF55874">
    <property type="entry name" value="ATPase domain of HSP90 chaperone/DNA topoisomerase II/histidine kinase"/>
    <property type="match status" value="1"/>
</dbReference>
<dbReference type="GO" id="GO:0005524">
    <property type="term" value="F:ATP binding"/>
    <property type="evidence" value="ECO:0007669"/>
    <property type="project" value="UniProtKB-KW"/>
</dbReference>
<keyword evidence="4" id="KW-0808">Transferase</keyword>